<proteinExistence type="predicted"/>
<evidence type="ECO:0000313" key="1">
    <source>
        <dbReference type="EMBL" id="SFA44546.1"/>
    </source>
</evidence>
<reference evidence="2" key="1">
    <citation type="submission" date="2016-10" db="EMBL/GenBank/DDBJ databases">
        <authorList>
            <person name="Varghese N."/>
            <person name="Submissions S."/>
        </authorList>
    </citation>
    <scope>NUCLEOTIDE SEQUENCE [LARGE SCALE GENOMIC DNA]</scope>
    <source>
        <strain evidence="2">DSM 18130</strain>
    </source>
</reference>
<accession>A0A1I0T0H5</accession>
<organism evidence="1 2">
    <name type="scientific">Pedobacter suwonensis</name>
    <dbReference type="NCBI Taxonomy" id="332999"/>
    <lineage>
        <taxon>Bacteria</taxon>
        <taxon>Pseudomonadati</taxon>
        <taxon>Bacteroidota</taxon>
        <taxon>Sphingobacteriia</taxon>
        <taxon>Sphingobacteriales</taxon>
        <taxon>Sphingobacteriaceae</taxon>
        <taxon>Pedobacter</taxon>
    </lineage>
</organism>
<dbReference type="AlphaFoldDB" id="A0A1I0T0H5"/>
<dbReference type="Proteomes" id="UP000198836">
    <property type="component" value="Unassembled WGS sequence"/>
</dbReference>
<dbReference type="STRING" id="332999.SAMN04488511_104129"/>
<keyword evidence="2" id="KW-1185">Reference proteome</keyword>
<dbReference type="EMBL" id="FOJM01000004">
    <property type="protein sequence ID" value="SFA44546.1"/>
    <property type="molecule type" value="Genomic_DNA"/>
</dbReference>
<evidence type="ECO:0000313" key="2">
    <source>
        <dbReference type="Proteomes" id="UP000198836"/>
    </source>
</evidence>
<protein>
    <submittedName>
        <fullName evidence="1">Uncharacterized protein</fullName>
    </submittedName>
</protein>
<name>A0A1I0T0H5_9SPHI</name>
<sequence length="62" mass="6823">MQILNIILNDSLPSISLLSAVQVDDGFKSKADNSYFTYSSSNKVKICIIPATYKALPLILFV</sequence>
<gene>
    <name evidence="1" type="ORF">SAMN04488511_104129</name>
</gene>